<dbReference type="Proteomes" id="UP000324632">
    <property type="component" value="Chromosome 2"/>
</dbReference>
<organism evidence="1 2">
    <name type="scientific">Triplophysa tibetana</name>
    <dbReference type="NCBI Taxonomy" id="1572043"/>
    <lineage>
        <taxon>Eukaryota</taxon>
        <taxon>Metazoa</taxon>
        <taxon>Chordata</taxon>
        <taxon>Craniata</taxon>
        <taxon>Vertebrata</taxon>
        <taxon>Euteleostomi</taxon>
        <taxon>Actinopterygii</taxon>
        <taxon>Neopterygii</taxon>
        <taxon>Teleostei</taxon>
        <taxon>Ostariophysi</taxon>
        <taxon>Cypriniformes</taxon>
        <taxon>Nemacheilidae</taxon>
        <taxon>Triplophysa</taxon>
    </lineage>
</organism>
<comment type="caution">
    <text evidence="1">The sequence shown here is derived from an EMBL/GenBank/DDBJ whole genome shotgun (WGS) entry which is preliminary data.</text>
</comment>
<keyword evidence="2" id="KW-1185">Reference proteome</keyword>
<dbReference type="EMBL" id="SOYY01000002">
    <property type="protein sequence ID" value="KAA0724580.1"/>
    <property type="molecule type" value="Genomic_DNA"/>
</dbReference>
<protein>
    <submittedName>
        <fullName evidence="1">Uncharacterized protein</fullName>
    </submittedName>
</protein>
<evidence type="ECO:0000313" key="1">
    <source>
        <dbReference type="EMBL" id="KAA0724580.1"/>
    </source>
</evidence>
<evidence type="ECO:0000313" key="2">
    <source>
        <dbReference type="Proteomes" id="UP000324632"/>
    </source>
</evidence>
<reference evidence="1 2" key="1">
    <citation type="journal article" date="2019" name="Mol. Ecol. Resour.">
        <title>Chromosome-level genome assembly of Triplophysa tibetana, a fish adapted to the harsh high-altitude environment of the Tibetan Plateau.</title>
        <authorList>
            <person name="Yang X."/>
            <person name="Liu H."/>
            <person name="Ma Z."/>
            <person name="Zou Y."/>
            <person name="Zou M."/>
            <person name="Mao Y."/>
            <person name="Li X."/>
            <person name="Wang H."/>
            <person name="Chen T."/>
            <person name="Wang W."/>
            <person name="Yang R."/>
        </authorList>
    </citation>
    <scope>NUCLEOTIDE SEQUENCE [LARGE SCALE GENOMIC DNA]</scope>
    <source>
        <strain evidence="1">TTIB1903HZAU</strain>
        <tissue evidence="1">Muscle</tissue>
    </source>
</reference>
<sequence>MRRGTDLRPYLADLAAVDGQVDRQEVAVHEARTRCTYSRLDNHARTCVRQTSSILFQTSTPPCNIIYFAFKVITINQSLVRWQYYRTIDFCASKQTQSRSTCVRSFDRNVYGIDRRTEWIYRSEILLIEDRECETAVGSCRCSCLQDRRFLLGYPKLRAEEHFLCSVPNFRRIADGFSLRFFFGRERNGALRVFACYLNRVKPGEKEATMRLSRREKASGGLDLGLLLSFSRSRNFPNSPYTAGGVGCALQGKNELHNKSHAFFPKADIHIQTPKFP</sequence>
<gene>
    <name evidence="1" type="ORF">E1301_Tti003848</name>
</gene>
<proteinExistence type="predicted"/>
<accession>A0A5A9PQW5</accession>
<dbReference type="AlphaFoldDB" id="A0A5A9PQW5"/>
<name>A0A5A9PQW5_9TELE</name>